<accession>K8E9W5</accession>
<dbReference type="Pfam" id="PF02536">
    <property type="entry name" value="mTERF"/>
    <property type="match status" value="1"/>
</dbReference>
<dbReference type="GeneID" id="19018132"/>
<dbReference type="AlphaFoldDB" id="K8E9W5"/>
<evidence type="ECO:0000256" key="1">
    <source>
        <dbReference type="ARBA" id="ARBA00007692"/>
    </source>
</evidence>
<gene>
    <name evidence="5" type="ORF">Bathy01g03970</name>
</gene>
<feature type="region of interest" description="Disordered" evidence="4">
    <location>
        <begin position="476"/>
        <end position="495"/>
    </location>
</feature>
<dbReference type="SMART" id="SM00733">
    <property type="entry name" value="Mterf"/>
    <property type="match status" value="6"/>
</dbReference>
<dbReference type="PANTHER" id="PTHR13068:SF151">
    <property type="entry name" value="TRANSCRIPTION TERMINATION FACTOR MTERF9, CHLOROPLASTIC"/>
    <property type="match status" value="1"/>
</dbReference>
<dbReference type="GO" id="GO:0003676">
    <property type="term" value="F:nucleic acid binding"/>
    <property type="evidence" value="ECO:0007669"/>
    <property type="project" value="InterPro"/>
</dbReference>
<dbReference type="Gene3D" id="1.25.70.10">
    <property type="entry name" value="Transcription termination factor 3, mitochondrial"/>
    <property type="match status" value="2"/>
</dbReference>
<evidence type="ECO:0000256" key="3">
    <source>
        <dbReference type="ARBA" id="ARBA00022946"/>
    </source>
</evidence>
<dbReference type="eggNOG" id="KOG1267">
    <property type="taxonomic scope" value="Eukaryota"/>
</dbReference>
<evidence type="ECO:0000256" key="2">
    <source>
        <dbReference type="ARBA" id="ARBA00022472"/>
    </source>
</evidence>
<dbReference type="InterPro" id="IPR003690">
    <property type="entry name" value="MTERF"/>
</dbReference>
<keyword evidence="6" id="KW-1185">Reference proteome</keyword>
<comment type="similarity">
    <text evidence="1">Belongs to the mTERF family.</text>
</comment>
<dbReference type="OrthoDB" id="508936at2759"/>
<dbReference type="InterPro" id="IPR038538">
    <property type="entry name" value="MTERF_sf"/>
</dbReference>
<keyword evidence="2" id="KW-0804">Transcription</keyword>
<dbReference type="GO" id="GO:0006353">
    <property type="term" value="P:DNA-templated transcription termination"/>
    <property type="evidence" value="ECO:0007669"/>
    <property type="project" value="UniProtKB-KW"/>
</dbReference>
<reference evidence="5 6" key="1">
    <citation type="submission" date="2011-10" db="EMBL/GenBank/DDBJ databases">
        <authorList>
            <person name="Genoscope - CEA"/>
        </authorList>
    </citation>
    <scope>NUCLEOTIDE SEQUENCE [LARGE SCALE GENOMIC DNA]</scope>
    <source>
        <strain evidence="5 6">RCC 1105</strain>
    </source>
</reference>
<organism evidence="5 6">
    <name type="scientific">Bathycoccus prasinos</name>
    <dbReference type="NCBI Taxonomy" id="41875"/>
    <lineage>
        <taxon>Eukaryota</taxon>
        <taxon>Viridiplantae</taxon>
        <taxon>Chlorophyta</taxon>
        <taxon>Mamiellophyceae</taxon>
        <taxon>Mamiellales</taxon>
        <taxon>Bathycoccaceae</taxon>
        <taxon>Bathycoccus</taxon>
    </lineage>
</organism>
<dbReference type="PANTHER" id="PTHR13068">
    <property type="entry name" value="CGI-12 PROTEIN-RELATED"/>
    <property type="match status" value="1"/>
</dbReference>
<dbReference type="KEGG" id="bpg:Bathy01g03970"/>
<evidence type="ECO:0000256" key="4">
    <source>
        <dbReference type="SAM" id="MobiDB-lite"/>
    </source>
</evidence>
<evidence type="ECO:0000313" key="6">
    <source>
        <dbReference type="Proteomes" id="UP000198341"/>
    </source>
</evidence>
<dbReference type="Proteomes" id="UP000198341">
    <property type="component" value="Chromosome 1"/>
</dbReference>
<dbReference type="RefSeq" id="XP_007515713.1">
    <property type="nucleotide sequence ID" value="XM_007515651.1"/>
</dbReference>
<evidence type="ECO:0000313" key="5">
    <source>
        <dbReference type="EMBL" id="CCO14592.1"/>
    </source>
</evidence>
<proteinExistence type="inferred from homology"/>
<sequence>MSTDANASRRSLPVAQIIEQNAEEDLANLFAPMAPKSKKTKAKKKFLSSGLGGKVSLAMKEEEVIRGIAATTSSSSSKKSSAQMQSQTKKSEYQAFVDYYSMEYQEYEQMPDKAFEKLRRNLSLEQKHRPMLTYMVSLGFKEKDLEKLMLQSEEQLFSKPVSKIISRVEYLKSELGLEGTSLVKIVSKDPQILLQRNRHSIPRCRYLTHLGLDTQELASVLSKQPSILHLSVQNSLKPRVDYFRHELGIASEDLAKVITRNPAVLTFSVEDQIAPRVEFLKDLGISHENVAKLILRHPQTLQYSFDGIKEHVNFLAKDCKMNDEEVAKTISRLNTFFSLSLEDNLRPKYEYLIDELGGTKQTAISFPAYWSLALDTRIKPRHRFMEEYNAAPDPFPMKLLAEKDEVFVKRVRGANLDAFEAFKKDNVESYIAETQKKKLLRSKVDHLRGAAEEAQSCVWPNPAMVPPKRVLSERAMRSRDSFRNMRSGTQHRGPR</sequence>
<keyword evidence="3" id="KW-0809">Transit peptide</keyword>
<dbReference type="EMBL" id="FO082278">
    <property type="protein sequence ID" value="CCO14592.1"/>
    <property type="molecule type" value="Genomic_DNA"/>
</dbReference>
<keyword evidence="2" id="KW-0806">Transcription termination</keyword>
<keyword evidence="2" id="KW-0805">Transcription regulation</keyword>
<protein>
    <recommendedName>
        <fullName evidence="7">mTERF domain-containing protein 1, mitochondrial</fullName>
    </recommendedName>
</protein>
<evidence type="ECO:0008006" key="7">
    <source>
        <dbReference type="Google" id="ProtNLM"/>
    </source>
</evidence>
<name>K8E9W5_9CHLO</name>
<feature type="compositionally biased region" description="Polar residues" evidence="4">
    <location>
        <begin position="484"/>
        <end position="495"/>
    </location>
</feature>